<accession>A0A0F9BQD4</accession>
<reference evidence="2" key="1">
    <citation type="journal article" date="2015" name="Nature">
        <title>Complex archaea that bridge the gap between prokaryotes and eukaryotes.</title>
        <authorList>
            <person name="Spang A."/>
            <person name="Saw J.H."/>
            <person name="Jorgensen S.L."/>
            <person name="Zaremba-Niedzwiedzka K."/>
            <person name="Martijn J."/>
            <person name="Lind A.E."/>
            <person name="van Eijk R."/>
            <person name="Schleper C."/>
            <person name="Guy L."/>
            <person name="Ettema T.J."/>
        </authorList>
    </citation>
    <scope>NUCLEOTIDE SEQUENCE</scope>
</reference>
<comment type="caution">
    <text evidence="2">The sequence shown here is derived from an EMBL/GenBank/DDBJ whole genome shotgun (WGS) entry which is preliminary data.</text>
</comment>
<sequence length="86" mass="10063">MDEQKKAKLKQELQEALEQRVSDFKHTFESGPGKRVYKYLSQFCFEKQSTFDASSQSTCNFNEGSRFVVLEIRKWLNYDLSKGAKV</sequence>
<gene>
    <name evidence="2" type="ORF">LCGC14_2418870</name>
</gene>
<evidence type="ECO:0000313" key="2">
    <source>
        <dbReference type="EMBL" id="KKL24085.1"/>
    </source>
</evidence>
<protein>
    <recommendedName>
        <fullName evidence="1">Bbp19-like phage domain-containing protein</fullName>
    </recommendedName>
</protein>
<organism evidence="2">
    <name type="scientific">marine sediment metagenome</name>
    <dbReference type="NCBI Taxonomy" id="412755"/>
    <lineage>
        <taxon>unclassified sequences</taxon>
        <taxon>metagenomes</taxon>
        <taxon>ecological metagenomes</taxon>
    </lineage>
</organism>
<name>A0A0F9BQD4_9ZZZZ</name>
<dbReference type="AlphaFoldDB" id="A0A0F9BQD4"/>
<dbReference type="InterPro" id="IPR057447">
    <property type="entry name" value="Bbp19-like_phage"/>
</dbReference>
<evidence type="ECO:0000259" key="1">
    <source>
        <dbReference type="Pfam" id="PF25181"/>
    </source>
</evidence>
<feature type="domain" description="Bbp19-like phage" evidence="1">
    <location>
        <begin position="24"/>
        <end position="73"/>
    </location>
</feature>
<dbReference type="EMBL" id="LAZR01036725">
    <property type="protein sequence ID" value="KKL24085.1"/>
    <property type="molecule type" value="Genomic_DNA"/>
</dbReference>
<proteinExistence type="predicted"/>
<dbReference type="Pfam" id="PF25181">
    <property type="entry name" value="Phage_Bbp19"/>
    <property type="match status" value="1"/>
</dbReference>